<evidence type="ECO:0000313" key="1">
    <source>
        <dbReference type="EMBL" id="KAJ9121060.1"/>
    </source>
</evidence>
<dbReference type="EMBL" id="JASBWV010000019">
    <property type="protein sequence ID" value="KAJ9121060.1"/>
    <property type="molecule type" value="Genomic_DNA"/>
</dbReference>
<organism evidence="1 2">
    <name type="scientific">Naganishia onofrii</name>
    <dbReference type="NCBI Taxonomy" id="1851511"/>
    <lineage>
        <taxon>Eukaryota</taxon>
        <taxon>Fungi</taxon>
        <taxon>Dikarya</taxon>
        <taxon>Basidiomycota</taxon>
        <taxon>Agaricomycotina</taxon>
        <taxon>Tremellomycetes</taxon>
        <taxon>Filobasidiales</taxon>
        <taxon>Filobasidiaceae</taxon>
        <taxon>Naganishia</taxon>
    </lineage>
</organism>
<protein>
    <submittedName>
        <fullName evidence="1">Uncharacterized protein</fullName>
    </submittedName>
</protein>
<reference evidence="1" key="1">
    <citation type="submission" date="2023-04" db="EMBL/GenBank/DDBJ databases">
        <title>Draft Genome sequencing of Naganishia species isolated from polar environments using Oxford Nanopore Technology.</title>
        <authorList>
            <person name="Leo P."/>
            <person name="Venkateswaran K."/>
        </authorList>
    </citation>
    <scope>NUCLEOTIDE SEQUENCE</scope>
    <source>
        <strain evidence="1">DBVPG 5303</strain>
    </source>
</reference>
<dbReference type="Proteomes" id="UP001234202">
    <property type="component" value="Unassembled WGS sequence"/>
</dbReference>
<keyword evidence="2" id="KW-1185">Reference proteome</keyword>
<evidence type="ECO:0000313" key="2">
    <source>
        <dbReference type="Proteomes" id="UP001234202"/>
    </source>
</evidence>
<name>A0ACC2XAL1_9TREE</name>
<accession>A0ACC2XAL1</accession>
<gene>
    <name evidence="1" type="ORF">QFC24_005041</name>
</gene>
<comment type="caution">
    <text evidence="1">The sequence shown here is derived from an EMBL/GenBank/DDBJ whole genome shotgun (WGS) entry which is preliminary data.</text>
</comment>
<proteinExistence type="predicted"/>
<sequence>MDQSAFRNLLATQTVKQGTGRAAGVLGTHAAKRKAGKGKGSTGYTFGKAQVDDKAKEGGKDAGAEESATAFAPRKAKKGGKPREGDAEDTSYQNRAEMRRTGKEDEMTNEFKEAEKLAEEFERRARAEGQDEATIEEQRKYLGGDATHSILVKGLDYALLAARKAEIEATEGKKAEDELDALLKGGLAESAAGPSNDEKKEQGTGRKRTREEIMQQLKRQKTGASTDAATDAPPPQQTLGSKFKSIAQKKREAEEAQALAQGKKKLKKKKKVVATASSTVTAPAGIPKSEVTSSLQAATTETQPDTKPADASVVSMSPNVKAPAQAVTTSPSPNGLTKTSRPIPGVTPVPDEDEDDIFGGVGEYVGAVASDSESDADSAADRKPTVTHEGERSDRKGPRSRSRSRSHSLERNNRGYATRRDDRYRDQRYDRSRSRERYDERDRYGNSSSRTRPRSRSRSPGYPPERYYERDGRGGRSDRYNTYNRGNERSRYDSRDHYDRDDYRRSGSRDFQRGPSRRDSYRDSHRGDQDRRQQSRSPSSARSARGRSESPRLRAPSRSPRTVKPKPSSPPRMPSRSPSPVNIDALRALSPSPSFSDADADPYAGPVRPGQSLRALGFGSSDVPSAKELLEMDALANETAQKRSNKAKWRRAQGLAPQEGDQEEDGVERNKHGKELTEAQKERRDQQRLQNFMDKKEKASK</sequence>